<dbReference type="Gene3D" id="3.80.10.10">
    <property type="entry name" value="Ribonuclease Inhibitor"/>
    <property type="match status" value="1"/>
</dbReference>
<sequence>MKKQKLVHVAQVALSPAAAAPTAAAAIPKHLFKYLLNFVACVIDFKFAPDGTTSPQESIPCVALVCKAWYEVCNELDAEFHALVTEIAFETAQSDELQTIYRDLEARRGTLRELSLVMGDVDYECNGHCTLKPDFESLATFEAQNIDWERIFRACPRLSRLDLFCVPLDCNHLTKILDAASTYCPDLVSLIFPLAEIDATDEVASVGALPAISKLYEALERWHMTGSTRGLIQLSAPKYYPDNNDDMLERTREFLTAVSRFCPNIEYLDGWKATYRNSNGLTCRDMRFCAHDVWKTFCATCTKLREFNWLTAPFDDDFLNAFADHAKKNLTRMTIACGNQVTGNYYNDGDYYRPGGFQFTMECVSSMLAACPSLVELLVVFNDLITPSHRLKEEINDAFLRAVAEHCPNLKRLVINELRDAGYESPLAKVTDAGLLAIAKLPFLEQLALKQTQCSHDAILSLITDAPSRDRKRQIALRMGYSVDFQHTQPEEKLRNRRFELKLVVNTGRNYVPHEAPILRKLNALQTQVEECHPDVRVYFCKGRAKTNHVCETLEYLESVVFVSPATANVSDLTDFTNDWVI</sequence>
<reference evidence="2" key="2">
    <citation type="submission" date="2010-04" db="EMBL/GenBank/DDBJ databases">
        <authorList>
            <person name="Buell R."/>
            <person name="Hamilton J."/>
            <person name="Hostetler J."/>
        </authorList>
    </citation>
    <scope>NUCLEOTIDE SEQUENCE [LARGE SCALE GENOMIC DNA]</scope>
    <source>
        <strain evidence="2">DAOM:BR144</strain>
    </source>
</reference>
<name>K3WMD1_GLOUD</name>
<dbReference type="SUPFAM" id="SSF52047">
    <property type="entry name" value="RNI-like"/>
    <property type="match status" value="1"/>
</dbReference>
<evidence type="ECO:0000313" key="1">
    <source>
        <dbReference type="EnsemblProtists" id="PYU1_T006123"/>
    </source>
</evidence>
<dbReference type="EnsemblProtists" id="PYU1_T006123">
    <property type="protein sequence ID" value="PYU1_T006123"/>
    <property type="gene ID" value="PYU1_G006111"/>
</dbReference>
<keyword evidence="2" id="KW-1185">Reference proteome</keyword>
<dbReference type="eggNOG" id="ENOG502QVZ0">
    <property type="taxonomic scope" value="Eukaryota"/>
</dbReference>
<evidence type="ECO:0000313" key="2">
    <source>
        <dbReference type="Proteomes" id="UP000019132"/>
    </source>
</evidence>
<protein>
    <recommendedName>
        <fullName evidence="3">F-box domain-containing protein</fullName>
    </recommendedName>
</protein>
<dbReference type="STRING" id="431595.K3WMD1"/>
<proteinExistence type="predicted"/>
<dbReference type="VEuPathDB" id="FungiDB:PYU1_G006111"/>
<dbReference type="AlphaFoldDB" id="K3WMD1"/>
<reference evidence="2" key="1">
    <citation type="journal article" date="2010" name="Genome Biol.">
        <title>Genome sequence of the necrotrophic plant pathogen Pythium ultimum reveals original pathogenicity mechanisms and effector repertoire.</title>
        <authorList>
            <person name="Levesque C.A."/>
            <person name="Brouwer H."/>
            <person name="Cano L."/>
            <person name="Hamilton J.P."/>
            <person name="Holt C."/>
            <person name="Huitema E."/>
            <person name="Raffaele S."/>
            <person name="Robideau G.P."/>
            <person name="Thines M."/>
            <person name="Win J."/>
            <person name="Zerillo M.M."/>
            <person name="Beakes G.W."/>
            <person name="Boore J.L."/>
            <person name="Busam D."/>
            <person name="Dumas B."/>
            <person name="Ferriera S."/>
            <person name="Fuerstenberg S.I."/>
            <person name="Gachon C.M."/>
            <person name="Gaulin E."/>
            <person name="Govers F."/>
            <person name="Grenville-Briggs L."/>
            <person name="Horner N."/>
            <person name="Hostetler J."/>
            <person name="Jiang R.H."/>
            <person name="Johnson J."/>
            <person name="Krajaejun T."/>
            <person name="Lin H."/>
            <person name="Meijer H.J."/>
            <person name="Moore B."/>
            <person name="Morris P."/>
            <person name="Phuntmart V."/>
            <person name="Puiu D."/>
            <person name="Shetty J."/>
            <person name="Stajich J.E."/>
            <person name="Tripathy S."/>
            <person name="Wawra S."/>
            <person name="van West P."/>
            <person name="Whitty B.R."/>
            <person name="Coutinho P.M."/>
            <person name="Henrissat B."/>
            <person name="Martin F."/>
            <person name="Thomas P.D."/>
            <person name="Tyler B.M."/>
            <person name="De Vries R.P."/>
            <person name="Kamoun S."/>
            <person name="Yandell M."/>
            <person name="Tisserat N."/>
            <person name="Buell C.R."/>
        </authorList>
    </citation>
    <scope>NUCLEOTIDE SEQUENCE</scope>
    <source>
        <strain evidence="2">DAOM:BR144</strain>
    </source>
</reference>
<dbReference type="InterPro" id="IPR032675">
    <property type="entry name" value="LRR_dom_sf"/>
</dbReference>
<dbReference type="PANTHER" id="PTHR38926:SF5">
    <property type="entry name" value="F-BOX AND LEUCINE-RICH REPEAT PROTEIN 6"/>
    <property type="match status" value="1"/>
</dbReference>
<dbReference type="Proteomes" id="UP000019132">
    <property type="component" value="Unassembled WGS sequence"/>
</dbReference>
<dbReference type="PANTHER" id="PTHR38926">
    <property type="entry name" value="F-BOX DOMAIN CONTAINING PROTEIN, EXPRESSED"/>
    <property type="match status" value="1"/>
</dbReference>
<dbReference type="HOGENOM" id="CLU_025713_2_0_1"/>
<reference evidence="1" key="3">
    <citation type="submission" date="2015-02" db="UniProtKB">
        <authorList>
            <consortium name="EnsemblProtists"/>
        </authorList>
    </citation>
    <scope>IDENTIFICATION</scope>
    <source>
        <strain evidence="1">DAOM BR144</strain>
    </source>
</reference>
<evidence type="ECO:0008006" key="3">
    <source>
        <dbReference type="Google" id="ProtNLM"/>
    </source>
</evidence>
<dbReference type="EMBL" id="GL376625">
    <property type="status" value="NOT_ANNOTATED_CDS"/>
    <property type="molecule type" value="Genomic_DNA"/>
</dbReference>
<accession>K3WMD1</accession>
<organism evidence="1 2">
    <name type="scientific">Globisporangium ultimum (strain ATCC 200006 / CBS 805.95 / DAOM BR144)</name>
    <name type="common">Pythium ultimum</name>
    <dbReference type="NCBI Taxonomy" id="431595"/>
    <lineage>
        <taxon>Eukaryota</taxon>
        <taxon>Sar</taxon>
        <taxon>Stramenopiles</taxon>
        <taxon>Oomycota</taxon>
        <taxon>Peronosporomycetes</taxon>
        <taxon>Pythiales</taxon>
        <taxon>Pythiaceae</taxon>
        <taxon>Globisporangium</taxon>
    </lineage>
</organism>
<dbReference type="InParanoid" id="K3WMD1"/>